<dbReference type="CDD" id="cd05233">
    <property type="entry name" value="SDR_c"/>
    <property type="match status" value="1"/>
</dbReference>
<name>A0A1N7RII8_9BURK</name>
<dbReference type="GO" id="GO:0016616">
    <property type="term" value="F:oxidoreductase activity, acting on the CH-OH group of donors, NAD or NADP as acceptor"/>
    <property type="evidence" value="ECO:0007669"/>
    <property type="project" value="TreeGrafter"/>
</dbReference>
<proteinExistence type="inferred from homology"/>
<dbReference type="OrthoDB" id="8653364at2"/>
<dbReference type="InterPro" id="IPR036291">
    <property type="entry name" value="NAD(P)-bd_dom_sf"/>
</dbReference>
<dbReference type="EMBL" id="CYGY02000001">
    <property type="protein sequence ID" value="SIT34926.1"/>
    <property type="molecule type" value="Genomic_DNA"/>
</dbReference>
<dbReference type="InterPro" id="IPR002347">
    <property type="entry name" value="SDR_fam"/>
</dbReference>
<dbReference type="InterPro" id="IPR020904">
    <property type="entry name" value="Sc_DH/Rdtase_CS"/>
</dbReference>
<accession>A0A1N7RII8</accession>
<organism evidence="2 3">
    <name type="scientific">Paraburkholderia piptadeniae</name>
    <dbReference type="NCBI Taxonomy" id="1701573"/>
    <lineage>
        <taxon>Bacteria</taxon>
        <taxon>Pseudomonadati</taxon>
        <taxon>Pseudomonadota</taxon>
        <taxon>Betaproteobacteria</taxon>
        <taxon>Burkholderiales</taxon>
        <taxon>Burkholderiaceae</taxon>
        <taxon>Paraburkholderia</taxon>
    </lineage>
</organism>
<protein>
    <submittedName>
        <fullName evidence="2">Short-chain dehydrogenase/reductase sdr</fullName>
    </submittedName>
</protein>
<dbReference type="PANTHER" id="PTHR42760">
    <property type="entry name" value="SHORT-CHAIN DEHYDROGENASES/REDUCTASES FAMILY MEMBER"/>
    <property type="match status" value="1"/>
</dbReference>
<dbReference type="FunFam" id="3.40.50.720:FF:000084">
    <property type="entry name" value="Short-chain dehydrogenase reductase"/>
    <property type="match status" value="1"/>
</dbReference>
<dbReference type="Pfam" id="PF13561">
    <property type="entry name" value="adh_short_C2"/>
    <property type="match status" value="1"/>
</dbReference>
<evidence type="ECO:0000313" key="3">
    <source>
        <dbReference type="Proteomes" id="UP000195569"/>
    </source>
</evidence>
<sequence>MESLFSVKGLRVVVTGSTRGIGRAIAEAFASHDATVAITGRSAEQAVSVAKAVGGNCWGHALDVTSFDSLESFASEATARMGGIDVLVNNAGVDPYYASLEDTTIDQWNEIVRTNLDGVFFACKAFSGQLLSSRGSVINISSIAGRVALKRQVPYCASKGGVEQITRALAADWAEKGVRVNGIGYGFIETDLTAKITGHAHLGPKLLARTPMNRFGKLDEVAGAALFLASSSASFITGHTLMVDGGWSCA</sequence>
<keyword evidence="3" id="KW-1185">Reference proteome</keyword>
<dbReference type="Proteomes" id="UP000195569">
    <property type="component" value="Unassembled WGS sequence"/>
</dbReference>
<dbReference type="PRINTS" id="PR00080">
    <property type="entry name" value="SDRFAMILY"/>
</dbReference>
<dbReference type="SUPFAM" id="SSF51735">
    <property type="entry name" value="NAD(P)-binding Rossmann-fold domains"/>
    <property type="match status" value="1"/>
</dbReference>
<dbReference type="PROSITE" id="PS00061">
    <property type="entry name" value="ADH_SHORT"/>
    <property type="match status" value="1"/>
</dbReference>
<comment type="caution">
    <text evidence="2">The sequence shown here is derived from an EMBL/GenBank/DDBJ whole genome shotgun (WGS) entry which is preliminary data.</text>
</comment>
<dbReference type="Gene3D" id="3.40.50.720">
    <property type="entry name" value="NAD(P)-binding Rossmann-like Domain"/>
    <property type="match status" value="1"/>
</dbReference>
<dbReference type="PRINTS" id="PR00081">
    <property type="entry name" value="GDHRDH"/>
</dbReference>
<dbReference type="RefSeq" id="WP_087732122.1">
    <property type="nucleotide sequence ID" value="NZ_CYGY02000001.1"/>
</dbReference>
<gene>
    <name evidence="2" type="ORF">BN2476_10010</name>
</gene>
<reference evidence="2" key="1">
    <citation type="submission" date="2016-12" db="EMBL/GenBank/DDBJ databases">
        <authorList>
            <person name="Moulin L."/>
        </authorList>
    </citation>
    <scope>NUCLEOTIDE SEQUENCE [LARGE SCALE GENOMIC DNA]</scope>
    <source>
        <strain evidence="2">STM 7183</strain>
    </source>
</reference>
<evidence type="ECO:0000256" key="1">
    <source>
        <dbReference type="ARBA" id="ARBA00006484"/>
    </source>
</evidence>
<comment type="similarity">
    <text evidence="1">Belongs to the short-chain dehydrogenases/reductases (SDR) family.</text>
</comment>
<evidence type="ECO:0000313" key="2">
    <source>
        <dbReference type="EMBL" id="SIT34926.1"/>
    </source>
</evidence>
<dbReference type="AlphaFoldDB" id="A0A1N7RII8"/>